<protein>
    <submittedName>
        <fullName evidence="1">Uncharacterized protein</fullName>
    </submittedName>
</protein>
<gene>
    <name evidence="1" type="ORF">LCGC14_2574440</name>
</gene>
<organism evidence="1">
    <name type="scientific">marine sediment metagenome</name>
    <dbReference type="NCBI Taxonomy" id="412755"/>
    <lineage>
        <taxon>unclassified sequences</taxon>
        <taxon>metagenomes</taxon>
        <taxon>ecological metagenomes</taxon>
    </lineage>
</organism>
<name>A0A0F9AGA9_9ZZZZ</name>
<dbReference type="AlphaFoldDB" id="A0A0F9AGA9"/>
<evidence type="ECO:0000313" key="1">
    <source>
        <dbReference type="EMBL" id="KKL08579.1"/>
    </source>
</evidence>
<proteinExistence type="predicted"/>
<accession>A0A0F9AGA9</accession>
<dbReference type="EMBL" id="LAZR01042824">
    <property type="protein sequence ID" value="KKL08579.1"/>
    <property type="molecule type" value="Genomic_DNA"/>
</dbReference>
<reference evidence="1" key="1">
    <citation type="journal article" date="2015" name="Nature">
        <title>Complex archaea that bridge the gap between prokaryotes and eukaryotes.</title>
        <authorList>
            <person name="Spang A."/>
            <person name="Saw J.H."/>
            <person name="Jorgensen S.L."/>
            <person name="Zaremba-Niedzwiedzka K."/>
            <person name="Martijn J."/>
            <person name="Lind A.E."/>
            <person name="van Eijk R."/>
            <person name="Schleper C."/>
            <person name="Guy L."/>
            <person name="Ettema T.J."/>
        </authorList>
    </citation>
    <scope>NUCLEOTIDE SEQUENCE</scope>
</reference>
<comment type="caution">
    <text evidence="1">The sequence shown here is derived from an EMBL/GenBank/DDBJ whole genome shotgun (WGS) entry which is preliminary data.</text>
</comment>
<sequence length="356" mass="41860">MSIEWLLKSNSQQTQNQYDLMLDNDIFIPDDIEYEIIINTEVDYSENDKKPELYLGDVEINLISVLNKNGIKSFSSKVRNYFFDNAHFLNYFGESELVLVVYSNGEKFEYTKVINVTLKKTKATMASDMLNYLSKNIDDISQICFSKTRSGFKSSEDDNNNMVKLENLNNALRYLESHVEHFARKKKARIVSKLEIHSEKPPVYDHNTTMWLLNNFDKLEVSKKQDHDVVINRKNFKVQLPRTSNYPCTNENENQVIHWFLMASIHYCIEIRKSLKSQEKKNPSSFENREYIRFDQVIKNSLNPIIKRKGQQVDDISKRLIKIKKIFDIIIPIKKLKPKFPIQTSYSLKNIHYATA</sequence>
<feature type="non-terminal residue" evidence="1">
    <location>
        <position position="356"/>
    </location>
</feature>